<protein>
    <submittedName>
        <fullName evidence="1">Uncharacterized protein</fullName>
    </submittedName>
</protein>
<dbReference type="Proteomes" id="UP000289886">
    <property type="component" value="Unassembled WGS sequence"/>
</dbReference>
<comment type="caution">
    <text evidence="1">The sequence shown here is derived from an EMBL/GenBank/DDBJ whole genome shotgun (WGS) entry which is preliminary data.</text>
</comment>
<keyword evidence="2" id="KW-1185">Reference proteome</keyword>
<sequence>MNSIKNKHHNRMRHDRLQHCLCAATTFYEPRYQNITSKFTRFQVPTSKGTLRQSFLQLRLPRVPGQAAATALPLQLWSPPPLPAHAIETDPILQLHINIFEDMKSLIHPIAVSIASNNTRLNDMDKWAASNSAIITIPPGSAFLTFALAAAANVPTYNLASAALNGP</sequence>
<reference evidence="1 2" key="1">
    <citation type="submission" date="2019-01" db="EMBL/GenBank/DDBJ databases">
        <title>Draft Genome and Complete Hox-Cluster Characterization of the Sterlet Sturgeon (Acipenser ruthenus).</title>
        <authorList>
            <person name="Wei Q."/>
        </authorList>
    </citation>
    <scope>NUCLEOTIDE SEQUENCE [LARGE SCALE GENOMIC DNA]</scope>
    <source>
        <strain evidence="1">WHYD16114868_AA</strain>
        <tissue evidence="1">Blood</tissue>
    </source>
</reference>
<dbReference type="EMBL" id="SCEB01000089">
    <property type="protein sequence ID" value="RXN01089.1"/>
    <property type="molecule type" value="Genomic_DNA"/>
</dbReference>
<accession>A0A662YZR5</accession>
<evidence type="ECO:0000313" key="2">
    <source>
        <dbReference type="Proteomes" id="UP000289886"/>
    </source>
</evidence>
<dbReference type="AlphaFoldDB" id="A0A662YZR5"/>
<organism evidence="1 2">
    <name type="scientific">Acipenser ruthenus</name>
    <name type="common">Sterlet sturgeon</name>
    <dbReference type="NCBI Taxonomy" id="7906"/>
    <lineage>
        <taxon>Eukaryota</taxon>
        <taxon>Metazoa</taxon>
        <taxon>Chordata</taxon>
        <taxon>Craniata</taxon>
        <taxon>Vertebrata</taxon>
        <taxon>Euteleostomi</taxon>
        <taxon>Actinopterygii</taxon>
        <taxon>Chondrostei</taxon>
        <taxon>Acipenseriformes</taxon>
        <taxon>Acipenseridae</taxon>
        <taxon>Acipenser</taxon>
    </lineage>
</organism>
<proteinExistence type="predicted"/>
<evidence type="ECO:0000313" key="1">
    <source>
        <dbReference type="EMBL" id="RXN01089.1"/>
    </source>
</evidence>
<gene>
    <name evidence="1" type="ORF">EOD39_7988</name>
</gene>
<name>A0A662YZR5_ACIRT</name>